<dbReference type="EMBL" id="CAXAMN010001114">
    <property type="protein sequence ID" value="CAK8992636.1"/>
    <property type="molecule type" value="Genomic_DNA"/>
</dbReference>
<evidence type="ECO:0000313" key="2">
    <source>
        <dbReference type="Proteomes" id="UP001642484"/>
    </source>
</evidence>
<reference evidence="1 2" key="1">
    <citation type="submission" date="2024-02" db="EMBL/GenBank/DDBJ databases">
        <authorList>
            <person name="Chen Y."/>
            <person name="Shah S."/>
            <person name="Dougan E. K."/>
            <person name="Thang M."/>
            <person name="Chan C."/>
        </authorList>
    </citation>
    <scope>NUCLEOTIDE SEQUENCE [LARGE SCALE GENOMIC DNA]</scope>
</reference>
<dbReference type="Proteomes" id="UP001642484">
    <property type="component" value="Unassembled WGS sequence"/>
</dbReference>
<sequence>MRQAQQAAIKDEKTRREVDYFWQQQEYFSSGGKGRKGKGFQEPGRKRTGWFLGTIREAHDS</sequence>
<keyword evidence="2" id="KW-1185">Reference proteome</keyword>
<name>A0ABP0HQZ5_9DINO</name>
<proteinExistence type="predicted"/>
<comment type="caution">
    <text evidence="1">The sequence shown here is derived from an EMBL/GenBank/DDBJ whole genome shotgun (WGS) entry which is preliminary data.</text>
</comment>
<organism evidence="1 2">
    <name type="scientific">Durusdinium trenchii</name>
    <dbReference type="NCBI Taxonomy" id="1381693"/>
    <lineage>
        <taxon>Eukaryota</taxon>
        <taxon>Sar</taxon>
        <taxon>Alveolata</taxon>
        <taxon>Dinophyceae</taxon>
        <taxon>Suessiales</taxon>
        <taxon>Symbiodiniaceae</taxon>
        <taxon>Durusdinium</taxon>
    </lineage>
</organism>
<protein>
    <submittedName>
        <fullName evidence="1">Uncharacterized protein</fullName>
    </submittedName>
</protein>
<accession>A0ABP0HQZ5</accession>
<gene>
    <name evidence="1" type="ORF">CCMP2556_LOCUS2930</name>
</gene>
<evidence type="ECO:0000313" key="1">
    <source>
        <dbReference type="EMBL" id="CAK8992636.1"/>
    </source>
</evidence>